<dbReference type="Gene3D" id="2.40.170.20">
    <property type="entry name" value="TonB-dependent receptor, beta-barrel domain"/>
    <property type="match status" value="1"/>
</dbReference>
<feature type="domain" description="TonB-dependent receptor plug" evidence="9">
    <location>
        <begin position="205"/>
        <end position="325"/>
    </location>
</feature>
<keyword evidence="6 7" id="KW-0998">Cell outer membrane</keyword>
<dbReference type="SUPFAM" id="SSF56935">
    <property type="entry name" value="Porins"/>
    <property type="match status" value="1"/>
</dbReference>
<evidence type="ECO:0000256" key="7">
    <source>
        <dbReference type="PROSITE-ProRule" id="PRU01360"/>
    </source>
</evidence>
<comment type="similarity">
    <text evidence="7">Belongs to the TonB-dependent receptor family.</text>
</comment>
<comment type="subcellular location">
    <subcellularLocation>
        <location evidence="1 7">Cell outer membrane</location>
        <topology evidence="1 7">Multi-pass membrane protein</topology>
    </subcellularLocation>
</comment>
<proteinExistence type="inferred from homology"/>
<gene>
    <name evidence="10" type="ORF">GCM10011379_19720</name>
</gene>
<accession>A0A917MVE8</accession>
<evidence type="ECO:0000256" key="3">
    <source>
        <dbReference type="ARBA" id="ARBA00022452"/>
    </source>
</evidence>
<dbReference type="AlphaFoldDB" id="A0A917MVE8"/>
<reference evidence="10" key="1">
    <citation type="journal article" date="2014" name="Int. J. Syst. Evol. Microbiol.">
        <title>Complete genome sequence of Corynebacterium casei LMG S-19264T (=DSM 44701T), isolated from a smear-ripened cheese.</title>
        <authorList>
            <consortium name="US DOE Joint Genome Institute (JGI-PGF)"/>
            <person name="Walter F."/>
            <person name="Albersmeier A."/>
            <person name="Kalinowski J."/>
            <person name="Ruckert C."/>
        </authorList>
    </citation>
    <scope>NUCLEOTIDE SEQUENCE</scope>
    <source>
        <strain evidence="10">CGMCC 1.15290</strain>
    </source>
</reference>
<keyword evidence="4 7" id="KW-0812">Transmembrane</keyword>
<evidence type="ECO:0000256" key="4">
    <source>
        <dbReference type="ARBA" id="ARBA00022692"/>
    </source>
</evidence>
<dbReference type="NCBIfam" id="TIGR04056">
    <property type="entry name" value="OMP_RagA_SusC"/>
    <property type="match status" value="1"/>
</dbReference>
<protein>
    <submittedName>
        <fullName evidence="10">SusC/RagA family TonB-linked outer membrane protein</fullName>
    </submittedName>
</protein>
<dbReference type="InterPro" id="IPR023997">
    <property type="entry name" value="TonB-dep_OMP_SusC/RagA_CS"/>
</dbReference>
<feature type="domain" description="Secretin/TonB short N-terminal" evidence="8">
    <location>
        <begin position="41"/>
        <end position="92"/>
    </location>
</feature>
<dbReference type="InterPro" id="IPR011662">
    <property type="entry name" value="Secretin/TonB_short_N"/>
</dbReference>
<reference evidence="10" key="2">
    <citation type="submission" date="2020-09" db="EMBL/GenBank/DDBJ databases">
        <authorList>
            <person name="Sun Q."/>
            <person name="Zhou Y."/>
        </authorList>
    </citation>
    <scope>NUCLEOTIDE SEQUENCE</scope>
    <source>
        <strain evidence="10">CGMCC 1.15290</strain>
    </source>
</reference>
<dbReference type="InterPro" id="IPR012910">
    <property type="entry name" value="Plug_dom"/>
</dbReference>
<dbReference type="Pfam" id="PF07660">
    <property type="entry name" value="STN"/>
    <property type="match status" value="1"/>
</dbReference>
<dbReference type="Pfam" id="PF13715">
    <property type="entry name" value="CarbopepD_reg_2"/>
    <property type="match status" value="1"/>
</dbReference>
<name>A0A917MVE8_9BACT</name>
<evidence type="ECO:0000313" key="10">
    <source>
        <dbReference type="EMBL" id="GGH66007.1"/>
    </source>
</evidence>
<evidence type="ECO:0000256" key="2">
    <source>
        <dbReference type="ARBA" id="ARBA00022448"/>
    </source>
</evidence>
<dbReference type="EMBL" id="BMIB01000002">
    <property type="protein sequence ID" value="GGH66007.1"/>
    <property type="molecule type" value="Genomic_DNA"/>
</dbReference>
<dbReference type="NCBIfam" id="TIGR04057">
    <property type="entry name" value="SusC_RagA_signa"/>
    <property type="match status" value="1"/>
</dbReference>
<dbReference type="InterPro" id="IPR039426">
    <property type="entry name" value="TonB-dep_rcpt-like"/>
</dbReference>
<organism evidence="10 11">
    <name type="scientific">Filimonas zeae</name>
    <dbReference type="NCBI Taxonomy" id="1737353"/>
    <lineage>
        <taxon>Bacteria</taxon>
        <taxon>Pseudomonadati</taxon>
        <taxon>Bacteroidota</taxon>
        <taxon>Chitinophagia</taxon>
        <taxon>Chitinophagales</taxon>
        <taxon>Chitinophagaceae</taxon>
        <taxon>Filimonas</taxon>
    </lineage>
</organism>
<dbReference type="Pfam" id="PF07715">
    <property type="entry name" value="Plug"/>
    <property type="match status" value="1"/>
</dbReference>
<evidence type="ECO:0000259" key="9">
    <source>
        <dbReference type="Pfam" id="PF07715"/>
    </source>
</evidence>
<evidence type="ECO:0000256" key="5">
    <source>
        <dbReference type="ARBA" id="ARBA00023136"/>
    </source>
</evidence>
<evidence type="ECO:0000259" key="8">
    <source>
        <dbReference type="Pfam" id="PF07660"/>
    </source>
</evidence>
<dbReference type="InterPro" id="IPR023996">
    <property type="entry name" value="TonB-dep_OMP_SusC/RagA"/>
</dbReference>
<dbReference type="InterPro" id="IPR037066">
    <property type="entry name" value="Plug_dom_sf"/>
</dbReference>
<keyword evidence="2 7" id="KW-0813">Transport</keyword>
<dbReference type="GO" id="GO:0009279">
    <property type="term" value="C:cell outer membrane"/>
    <property type="evidence" value="ECO:0007669"/>
    <property type="project" value="UniProtKB-SubCell"/>
</dbReference>
<dbReference type="InterPro" id="IPR036942">
    <property type="entry name" value="Beta-barrel_TonB_sf"/>
</dbReference>
<dbReference type="Gene3D" id="2.170.130.10">
    <property type="entry name" value="TonB-dependent receptor, plug domain"/>
    <property type="match status" value="1"/>
</dbReference>
<evidence type="ECO:0000256" key="6">
    <source>
        <dbReference type="ARBA" id="ARBA00023237"/>
    </source>
</evidence>
<comment type="caution">
    <text evidence="10">The sequence shown here is derived from an EMBL/GenBank/DDBJ whole genome shotgun (WGS) entry which is preliminary data.</text>
</comment>
<evidence type="ECO:0000256" key="1">
    <source>
        <dbReference type="ARBA" id="ARBA00004571"/>
    </source>
</evidence>
<dbReference type="SUPFAM" id="SSF49464">
    <property type="entry name" value="Carboxypeptidase regulatory domain-like"/>
    <property type="match status" value="1"/>
</dbReference>
<keyword evidence="11" id="KW-1185">Reference proteome</keyword>
<dbReference type="InterPro" id="IPR008969">
    <property type="entry name" value="CarboxyPept-like_regulatory"/>
</dbReference>
<keyword evidence="5 7" id="KW-0472">Membrane</keyword>
<dbReference type="Proteomes" id="UP000627292">
    <property type="component" value="Unassembled WGS sequence"/>
</dbReference>
<dbReference type="Gene3D" id="2.60.40.1120">
    <property type="entry name" value="Carboxypeptidase-like, regulatory domain"/>
    <property type="match status" value="1"/>
</dbReference>
<keyword evidence="3 7" id="KW-1134">Transmembrane beta strand</keyword>
<dbReference type="PROSITE" id="PS52016">
    <property type="entry name" value="TONB_DEPENDENT_REC_3"/>
    <property type="match status" value="1"/>
</dbReference>
<evidence type="ECO:0000313" key="11">
    <source>
        <dbReference type="Proteomes" id="UP000627292"/>
    </source>
</evidence>
<sequence length="1073" mass="118322">MLVLVATLHVSARTHAQKVSISGSNLPLGKVFELIKQQTGYAFVADQSVLARVPAVTLHVKEASLEEVLNQCFLHQPLTYTISDKIIVIARKAENTQQLNSYYVPPATAPLTGTVTDEAGQPLTGVAVQLKQQKKATQTNAEGRFEFAALEAGTYVLVFSSVGYGEKEVTVAFKGTAQQVRVTLQQQVNNLNETVVKGYYQTSRRQNTGNVSTVKAEDIARQPVGDPLAALQGRVAGLFISSSSGLPGARFNIRLRGQNSMNLGNDPLVIVDGVPYYTETLTTVTSASGTQSPLSLINPADIERIDVLKDADATAIYGSRGANGVMLITTKKGKTGSTKYNFNVYTGGSKVVNTVPMLNTAQYLELRKEAMANDGTALTDANATDILKWSPDENRNWQDYMMGHTAKLTEATGSVSGGNAQTHFLLSGSYRRESTVLKGNPLYQRGSAHLTADHTSADGKFYISANVSFSRDNDQTLASALSAFYNVAPNYPLYDSTGAYYWFSNEQNPEAYLLRTSRSNTSNLVAGSNLRYTLLPGLQLKANLGYNQSTMNSTQVFPDKTFNPVTSTGSISYFGASNLNSYILEPQVDYTRKLGTGTLQLLAGASWQQSKRDGWRINGADFPSDDLLTDIRSAGTLTPFTSDIDFYRYTALFGRVNYNLSDKYMVNATFRRDGSTRFGPQNRFGNFAAVGAAWVFTNEAFMQQLPLISFGKLRASYGSSGNDQINDYAYLASWRSPGYPYNGTGTLTPTRFDNPYYQWELTRKLEAALELGLLKDRVMLTASFYRNISSNQLVNYTLSPQAGRPSYITNLPAKILNTGWEFDVSTTNIQMKNFTWRSSFNLTIAKNKLQEYPDFEKSSYAKTYVLGQSLTIVKGYQFTGVNTQTGVAEFADLNNDKAYSDPEDMVVLGKTMPDFYGGFQNSFTWKHFQLDFLFQFVQQEGTNINYGGLSYSPGTAYRNQEVSVLNRWKKPGDVTNIPAASATSGKAAYNAYMNYYRYSTAAWGNASYIRLKNLYLKYDLTSCVQKWKLNGLGVFVQAQNLLTFTDYLGFDPETQGQATPPLKTITAGVQLSF</sequence>